<comment type="caution">
    <text evidence="3">The sequence shown here is derived from an EMBL/GenBank/DDBJ whole genome shotgun (WGS) entry which is preliminary data.</text>
</comment>
<evidence type="ECO:0000259" key="2">
    <source>
        <dbReference type="Pfam" id="PF03703"/>
    </source>
</evidence>
<feature type="transmembrane region" description="Helical" evidence="1">
    <location>
        <begin position="62"/>
        <end position="82"/>
    </location>
</feature>
<organism evidence="3 4">
    <name type="scientific">Knoellia aerolata DSM 18566</name>
    <dbReference type="NCBI Taxonomy" id="1385519"/>
    <lineage>
        <taxon>Bacteria</taxon>
        <taxon>Bacillati</taxon>
        <taxon>Actinomycetota</taxon>
        <taxon>Actinomycetes</taxon>
        <taxon>Micrococcales</taxon>
        <taxon>Intrasporangiaceae</taxon>
        <taxon>Knoellia</taxon>
    </lineage>
</organism>
<sequence>MTTDVDPAPTGADPDAVTLRGDELPWRSVSPALRTVRLITLFAWLTPFVVVLAVLAVVVSPWFWVGAGVLAALVAWGAWLIVRQVSAITWIELPDEIVIRKGRLFRSLVSIPYGRLQYIDVESGPLMRSRGIASCEFHTASPESGGTLPGLPTEEAEALRGRLAARGEAQRAGL</sequence>
<accession>A0A0A0K0H7</accession>
<dbReference type="Proteomes" id="UP000030013">
    <property type="component" value="Unassembled WGS sequence"/>
</dbReference>
<dbReference type="PANTHER" id="PTHR34473">
    <property type="entry name" value="UPF0699 TRANSMEMBRANE PROTEIN YDBS"/>
    <property type="match status" value="1"/>
</dbReference>
<protein>
    <submittedName>
        <fullName evidence="3">Membrane protein</fullName>
    </submittedName>
</protein>
<name>A0A0A0K0H7_9MICO</name>
<dbReference type="EMBL" id="AVPL01000004">
    <property type="protein sequence ID" value="KGN42479.1"/>
    <property type="molecule type" value="Genomic_DNA"/>
</dbReference>
<proteinExistence type="predicted"/>
<dbReference type="AlphaFoldDB" id="A0A0A0K0H7"/>
<evidence type="ECO:0000313" key="4">
    <source>
        <dbReference type="Proteomes" id="UP000030013"/>
    </source>
</evidence>
<feature type="domain" description="YdbS-like PH" evidence="2">
    <location>
        <begin position="95"/>
        <end position="162"/>
    </location>
</feature>
<evidence type="ECO:0000313" key="3">
    <source>
        <dbReference type="EMBL" id="KGN42479.1"/>
    </source>
</evidence>
<dbReference type="PANTHER" id="PTHR34473:SF3">
    <property type="entry name" value="TRANSMEMBRANE PROTEIN-RELATED"/>
    <property type="match status" value="1"/>
</dbReference>
<gene>
    <name evidence="3" type="ORF">N801_15450</name>
</gene>
<feature type="transmembrane region" description="Helical" evidence="1">
    <location>
        <begin position="36"/>
        <end position="56"/>
    </location>
</feature>
<keyword evidence="4" id="KW-1185">Reference proteome</keyword>
<keyword evidence="1" id="KW-1133">Transmembrane helix</keyword>
<dbReference type="RefSeq" id="WP_035932848.1">
    <property type="nucleotide sequence ID" value="NZ_AVPL01000004.1"/>
</dbReference>
<keyword evidence="1" id="KW-0812">Transmembrane</keyword>
<dbReference type="InterPro" id="IPR005182">
    <property type="entry name" value="YdbS-like_PH"/>
</dbReference>
<dbReference type="Pfam" id="PF03703">
    <property type="entry name" value="bPH_2"/>
    <property type="match status" value="1"/>
</dbReference>
<dbReference type="eggNOG" id="COG3402">
    <property type="taxonomic scope" value="Bacteria"/>
</dbReference>
<dbReference type="STRING" id="1385519.N801_15450"/>
<reference evidence="3 4" key="1">
    <citation type="submission" date="2013-08" db="EMBL/GenBank/DDBJ databases">
        <title>The genome sequence of Knoellia aerolata.</title>
        <authorList>
            <person name="Zhu W."/>
            <person name="Wang G."/>
        </authorList>
    </citation>
    <scope>NUCLEOTIDE SEQUENCE [LARGE SCALE GENOMIC DNA]</scope>
    <source>
        <strain evidence="3 4">DSM 18566</strain>
    </source>
</reference>
<dbReference type="OrthoDB" id="7364633at2"/>
<evidence type="ECO:0000256" key="1">
    <source>
        <dbReference type="SAM" id="Phobius"/>
    </source>
</evidence>
<keyword evidence="1" id="KW-0472">Membrane</keyword>